<accession>A0A090D2B9</accession>
<proteinExistence type="inferred from homology"/>
<dbReference type="GO" id="GO:0006396">
    <property type="term" value="P:RNA processing"/>
    <property type="evidence" value="ECO:0007669"/>
    <property type="project" value="InterPro"/>
</dbReference>
<dbReference type="OrthoDB" id="9794400at2"/>
<dbReference type="Proteomes" id="UP000031552">
    <property type="component" value="Unassembled WGS sequence"/>
</dbReference>
<dbReference type="STRING" id="1437425.CSEC_1708"/>
<dbReference type="Gene3D" id="3.40.1280.10">
    <property type="match status" value="1"/>
</dbReference>
<dbReference type="InterPro" id="IPR013123">
    <property type="entry name" value="SpoU_subst-bd"/>
</dbReference>
<dbReference type="InterPro" id="IPR029028">
    <property type="entry name" value="Alpha/beta_knot_MTases"/>
</dbReference>
<evidence type="ECO:0000256" key="1">
    <source>
        <dbReference type="ARBA" id="ARBA00007228"/>
    </source>
</evidence>
<dbReference type="InterPro" id="IPR029064">
    <property type="entry name" value="Ribosomal_eL30-like_sf"/>
</dbReference>
<comment type="similarity">
    <text evidence="1">Belongs to the class IV-like SAM-binding methyltransferase superfamily. RNA methyltransferase TrmH family.</text>
</comment>
<dbReference type="Pfam" id="PF00588">
    <property type="entry name" value="SpoU_methylase"/>
    <property type="match status" value="1"/>
</dbReference>
<keyword evidence="6" id="KW-1185">Reference proteome</keyword>
<comment type="caution">
    <text evidence="5">The sequence shown here is derived from an EMBL/GenBank/DDBJ whole genome shotgun (WGS) entry which is preliminary data.</text>
</comment>
<dbReference type="SMART" id="SM00967">
    <property type="entry name" value="SpoU_sub_bind"/>
    <property type="match status" value="1"/>
</dbReference>
<dbReference type="GO" id="GO:0003723">
    <property type="term" value="F:RNA binding"/>
    <property type="evidence" value="ECO:0007669"/>
    <property type="project" value="InterPro"/>
</dbReference>
<dbReference type="Gene3D" id="3.30.1330.30">
    <property type="match status" value="1"/>
</dbReference>
<keyword evidence="2 5" id="KW-0489">Methyltransferase</keyword>
<dbReference type="SUPFAM" id="SSF75217">
    <property type="entry name" value="alpha/beta knot"/>
    <property type="match status" value="1"/>
</dbReference>
<organism evidence="5 6">
    <name type="scientific">Candidatus Criblamydia sequanensis CRIB-18</name>
    <dbReference type="NCBI Taxonomy" id="1437425"/>
    <lineage>
        <taxon>Bacteria</taxon>
        <taxon>Pseudomonadati</taxon>
        <taxon>Chlamydiota</taxon>
        <taxon>Chlamydiia</taxon>
        <taxon>Parachlamydiales</taxon>
        <taxon>Candidatus Criblamydiaceae</taxon>
        <taxon>Candidatus Criblamydia</taxon>
    </lineage>
</organism>
<dbReference type="GO" id="GO:0008173">
    <property type="term" value="F:RNA methyltransferase activity"/>
    <property type="evidence" value="ECO:0007669"/>
    <property type="project" value="InterPro"/>
</dbReference>
<gene>
    <name evidence="5" type="ORF">CSEC_1708</name>
</gene>
<evidence type="ECO:0000313" key="5">
    <source>
        <dbReference type="EMBL" id="CDR34520.1"/>
    </source>
</evidence>
<dbReference type="EC" id="2.1.1.-" evidence="5"/>
<dbReference type="InterPro" id="IPR029026">
    <property type="entry name" value="tRNA_m1G_MTases_N"/>
</dbReference>
<sequence>MARSKKPLEITSLNHEQVKRYAKLIRDNAYRKKEKAVVVEGKKLVLELLEKGKIKSLMIANEEDLPKNFEGHCYLITQAILKKISQTITPEGILAEVQLDEVMPSANCQRLLILDRVSDPGNMGALIRTAAGLNWDAVFLLTGSCDPFNDKALRASKGAVFNMPLISGSLSELLDFLEKQKFTVYIADFNGISPEDISLSSQEPLALVLGNEAQGVAPTLRKLFKQVTIPISRAVESLNAAAAGAILMYSLRKI</sequence>
<dbReference type="AlphaFoldDB" id="A0A090D2B9"/>
<dbReference type="InterPro" id="IPR051259">
    <property type="entry name" value="rRNA_Methyltransferase"/>
</dbReference>
<dbReference type="PANTHER" id="PTHR43191">
    <property type="entry name" value="RRNA METHYLTRANSFERASE 3"/>
    <property type="match status" value="1"/>
</dbReference>
<protein>
    <submittedName>
        <fullName evidence="5">rRNA methylase</fullName>
        <ecNumber evidence="5">2.1.1.-</ecNumber>
    </submittedName>
</protein>
<dbReference type="PANTHER" id="PTHR43191:SF2">
    <property type="entry name" value="RRNA METHYLTRANSFERASE 3, MITOCHONDRIAL"/>
    <property type="match status" value="1"/>
</dbReference>
<reference evidence="5" key="1">
    <citation type="submission" date="2013-12" db="EMBL/GenBank/DDBJ databases">
        <authorList>
            <person name="Linke B."/>
        </authorList>
    </citation>
    <scope>NUCLEOTIDE SEQUENCE [LARGE SCALE GENOMIC DNA]</scope>
    <source>
        <strain evidence="5">CRIB-18</strain>
    </source>
</reference>
<dbReference type="GO" id="GO:0032259">
    <property type="term" value="P:methylation"/>
    <property type="evidence" value="ECO:0007669"/>
    <property type="project" value="UniProtKB-KW"/>
</dbReference>
<evidence type="ECO:0000313" key="6">
    <source>
        <dbReference type="Proteomes" id="UP000031552"/>
    </source>
</evidence>
<dbReference type="EMBL" id="CCEJ010000008">
    <property type="protein sequence ID" value="CDR34520.1"/>
    <property type="molecule type" value="Genomic_DNA"/>
</dbReference>
<evidence type="ECO:0000259" key="4">
    <source>
        <dbReference type="SMART" id="SM00967"/>
    </source>
</evidence>
<feature type="domain" description="RNA 2-O ribose methyltransferase substrate binding" evidence="4">
    <location>
        <begin position="38"/>
        <end position="103"/>
    </location>
</feature>
<dbReference type="InterPro" id="IPR001537">
    <property type="entry name" value="SpoU_MeTrfase"/>
</dbReference>
<keyword evidence="3 5" id="KW-0808">Transferase</keyword>
<dbReference type="InterPro" id="IPR053888">
    <property type="entry name" value="MRM3-like_sub_bind"/>
</dbReference>
<reference evidence="5" key="2">
    <citation type="submission" date="2014-09" db="EMBL/GenBank/DDBJ databases">
        <title>Criblamydia sequanensis harbors a mega-plasmid encoding arsenite resistance.</title>
        <authorList>
            <person name="Bertelli C."/>
            <person name="Goesmann A."/>
            <person name="Greub G."/>
        </authorList>
    </citation>
    <scope>NUCLEOTIDE SEQUENCE [LARGE SCALE GENOMIC DNA]</scope>
    <source>
        <strain evidence="5">CRIB-18</strain>
    </source>
</reference>
<evidence type="ECO:0000256" key="3">
    <source>
        <dbReference type="ARBA" id="ARBA00022679"/>
    </source>
</evidence>
<dbReference type="RefSeq" id="WP_041018047.1">
    <property type="nucleotide sequence ID" value="NZ_CCEJ010000008.1"/>
</dbReference>
<dbReference type="Pfam" id="PF22435">
    <property type="entry name" value="MRM3-like_sub_bind"/>
    <property type="match status" value="1"/>
</dbReference>
<dbReference type="SUPFAM" id="SSF55315">
    <property type="entry name" value="L30e-like"/>
    <property type="match status" value="1"/>
</dbReference>
<dbReference type="eggNOG" id="COG0566">
    <property type="taxonomic scope" value="Bacteria"/>
</dbReference>
<dbReference type="GO" id="GO:0005737">
    <property type="term" value="C:cytoplasm"/>
    <property type="evidence" value="ECO:0007669"/>
    <property type="project" value="UniProtKB-ARBA"/>
</dbReference>
<dbReference type="CDD" id="cd18095">
    <property type="entry name" value="SpoU-like_rRNA-MTase"/>
    <property type="match status" value="1"/>
</dbReference>
<evidence type="ECO:0000256" key="2">
    <source>
        <dbReference type="ARBA" id="ARBA00022603"/>
    </source>
</evidence>
<name>A0A090D2B9_9BACT</name>